<evidence type="ECO:0000259" key="4">
    <source>
        <dbReference type="PROSITE" id="PS50949"/>
    </source>
</evidence>
<evidence type="ECO:0000256" key="3">
    <source>
        <dbReference type="ARBA" id="ARBA00023163"/>
    </source>
</evidence>
<keyword evidence="6" id="KW-1185">Reference proteome</keyword>
<protein>
    <submittedName>
        <fullName evidence="5">GntR family transcriptional regulator</fullName>
    </submittedName>
</protein>
<proteinExistence type="predicted"/>
<keyword evidence="3" id="KW-0804">Transcription</keyword>
<dbReference type="EMBL" id="CP049933">
    <property type="protein sequence ID" value="QIM17857.1"/>
    <property type="molecule type" value="Genomic_DNA"/>
</dbReference>
<evidence type="ECO:0000313" key="5">
    <source>
        <dbReference type="EMBL" id="QIM17857.1"/>
    </source>
</evidence>
<gene>
    <name evidence="5" type="ORF">G7066_02610</name>
</gene>
<dbReference type="CDD" id="cd07377">
    <property type="entry name" value="WHTH_GntR"/>
    <property type="match status" value="1"/>
</dbReference>
<name>A0ABX6JY32_9MICO</name>
<evidence type="ECO:0000256" key="2">
    <source>
        <dbReference type="ARBA" id="ARBA00023125"/>
    </source>
</evidence>
<dbReference type="InterPro" id="IPR036390">
    <property type="entry name" value="WH_DNA-bd_sf"/>
</dbReference>
<dbReference type="SUPFAM" id="SSF46785">
    <property type="entry name" value="Winged helix' DNA-binding domain"/>
    <property type="match status" value="1"/>
</dbReference>
<dbReference type="PANTHER" id="PTHR44846">
    <property type="entry name" value="MANNOSYL-D-GLYCERATE TRANSPORT/METABOLISM SYSTEM REPRESSOR MNGR-RELATED"/>
    <property type="match status" value="1"/>
</dbReference>
<feature type="domain" description="HTH gntR-type" evidence="4">
    <location>
        <begin position="28"/>
        <end position="96"/>
    </location>
</feature>
<dbReference type="Gene3D" id="1.10.10.10">
    <property type="entry name" value="Winged helix-like DNA-binding domain superfamily/Winged helix DNA-binding domain"/>
    <property type="match status" value="1"/>
</dbReference>
<evidence type="ECO:0000313" key="6">
    <source>
        <dbReference type="Proteomes" id="UP000503441"/>
    </source>
</evidence>
<dbReference type="InterPro" id="IPR000524">
    <property type="entry name" value="Tscrpt_reg_HTH_GntR"/>
</dbReference>
<reference evidence="5 6" key="1">
    <citation type="submission" date="2020-03" db="EMBL/GenBank/DDBJ databases">
        <title>Leucobacter sp. nov., isolated from beetles.</title>
        <authorList>
            <person name="Hyun D.-W."/>
            <person name="Bae J.-W."/>
        </authorList>
    </citation>
    <scope>NUCLEOTIDE SEQUENCE [LARGE SCALE GENOMIC DNA]</scope>
    <source>
        <strain evidence="5 6">HDW9A</strain>
    </source>
</reference>
<dbReference type="Pfam" id="PF00392">
    <property type="entry name" value="GntR"/>
    <property type="match status" value="1"/>
</dbReference>
<sequence length="138" mass="15309">MSPLRDPALEEIAEALHAAPGAETITRLSAIDAVRARILLAIEHRLYAPGEQLPPLEALAEGLDVAPITARRALETLVEDGVLIRRRGRGVAPSSPRFLRRFRTLPSTCFVQTRRQSGCSLTRGASWRVRLWRRPHCG</sequence>
<dbReference type="Proteomes" id="UP000503441">
    <property type="component" value="Chromosome"/>
</dbReference>
<dbReference type="InterPro" id="IPR050679">
    <property type="entry name" value="Bact_HTH_transcr_reg"/>
</dbReference>
<dbReference type="SMART" id="SM00345">
    <property type="entry name" value="HTH_GNTR"/>
    <property type="match status" value="1"/>
</dbReference>
<dbReference type="RefSeq" id="WP_166328812.1">
    <property type="nucleotide sequence ID" value="NZ_CP049933.1"/>
</dbReference>
<dbReference type="PANTHER" id="PTHR44846:SF1">
    <property type="entry name" value="MANNOSYL-D-GLYCERATE TRANSPORT_METABOLISM SYSTEM REPRESSOR MNGR-RELATED"/>
    <property type="match status" value="1"/>
</dbReference>
<keyword evidence="2" id="KW-0238">DNA-binding</keyword>
<dbReference type="InterPro" id="IPR036388">
    <property type="entry name" value="WH-like_DNA-bd_sf"/>
</dbReference>
<dbReference type="PROSITE" id="PS50949">
    <property type="entry name" value="HTH_GNTR"/>
    <property type="match status" value="1"/>
</dbReference>
<evidence type="ECO:0000256" key="1">
    <source>
        <dbReference type="ARBA" id="ARBA00023015"/>
    </source>
</evidence>
<organism evidence="5 6">
    <name type="scientific">Leucobacter coleopterorum</name>
    <dbReference type="NCBI Taxonomy" id="2714933"/>
    <lineage>
        <taxon>Bacteria</taxon>
        <taxon>Bacillati</taxon>
        <taxon>Actinomycetota</taxon>
        <taxon>Actinomycetes</taxon>
        <taxon>Micrococcales</taxon>
        <taxon>Microbacteriaceae</taxon>
        <taxon>Leucobacter</taxon>
    </lineage>
</organism>
<accession>A0ABX6JY32</accession>
<keyword evidence="1" id="KW-0805">Transcription regulation</keyword>